<keyword evidence="1" id="KW-0812">Transmembrane</keyword>
<sequence>MIYFYKITIISYTLISLCVIYFIEIVKTITTKDCLKLKVMHSFTCRYKFCFVLLSQENKN</sequence>
<evidence type="ECO:0000256" key="1">
    <source>
        <dbReference type="SAM" id="Phobius"/>
    </source>
</evidence>
<organism evidence="2 3">
    <name type="scientific">Arabidopsis suecica</name>
    <name type="common">Swedish thale-cress</name>
    <name type="synonym">Cardaminopsis suecica</name>
    <dbReference type="NCBI Taxonomy" id="45249"/>
    <lineage>
        <taxon>Eukaryota</taxon>
        <taxon>Viridiplantae</taxon>
        <taxon>Streptophyta</taxon>
        <taxon>Embryophyta</taxon>
        <taxon>Tracheophyta</taxon>
        <taxon>Spermatophyta</taxon>
        <taxon>Magnoliopsida</taxon>
        <taxon>eudicotyledons</taxon>
        <taxon>Gunneridae</taxon>
        <taxon>Pentapetalae</taxon>
        <taxon>rosids</taxon>
        <taxon>malvids</taxon>
        <taxon>Brassicales</taxon>
        <taxon>Brassicaceae</taxon>
        <taxon>Camelineae</taxon>
        <taxon>Arabidopsis</taxon>
    </lineage>
</organism>
<proteinExistence type="predicted"/>
<dbReference type="Proteomes" id="UP000694251">
    <property type="component" value="Chromosome 5"/>
</dbReference>
<name>A0A8T2D705_ARASU</name>
<dbReference type="EMBL" id="JAEFBJ010000005">
    <property type="protein sequence ID" value="KAG7608218.1"/>
    <property type="molecule type" value="Genomic_DNA"/>
</dbReference>
<keyword evidence="1" id="KW-1133">Transmembrane helix</keyword>
<comment type="caution">
    <text evidence="2">The sequence shown here is derived from an EMBL/GenBank/DDBJ whole genome shotgun (WGS) entry which is preliminary data.</text>
</comment>
<feature type="transmembrane region" description="Helical" evidence="1">
    <location>
        <begin position="6"/>
        <end position="26"/>
    </location>
</feature>
<accession>A0A8T2D705</accession>
<dbReference type="OrthoDB" id="10276637at2759"/>
<keyword evidence="1" id="KW-0472">Membrane</keyword>
<keyword evidence="3" id="KW-1185">Reference proteome</keyword>
<evidence type="ECO:0000313" key="2">
    <source>
        <dbReference type="EMBL" id="KAG7608218.1"/>
    </source>
</evidence>
<protein>
    <submittedName>
        <fullName evidence="2">Uncharacterized protein</fullName>
    </submittedName>
</protein>
<dbReference type="AlphaFoldDB" id="A0A8T2D705"/>
<reference evidence="2 3" key="1">
    <citation type="submission" date="2020-12" db="EMBL/GenBank/DDBJ databases">
        <title>Concerted genomic and epigenomic changes stabilize Arabidopsis allopolyploids.</title>
        <authorList>
            <person name="Chen Z."/>
        </authorList>
    </citation>
    <scope>NUCLEOTIDE SEQUENCE [LARGE SCALE GENOMIC DNA]</scope>
    <source>
        <strain evidence="2">As9502</strain>
        <tissue evidence="2">Leaf</tissue>
    </source>
</reference>
<gene>
    <name evidence="2" type="ORF">ISN44_As05g004800</name>
</gene>
<evidence type="ECO:0000313" key="3">
    <source>
        <dbReference type="Proteomes" id="UP000694251"/>
    </source>
</evidence>